<dbReference type="RefSeq" id="WP_209991816.1">
    <property type="nucleotide sequence ID" value="NZ_JBHSVQ010000001.1"/>
</dbReference>
<accession>A0ABW5FHY5</accession>
<organism evidence="2 3">
    <name type="scientific">Paenibacillus rhizoplanae</name>
    <dbReference type="NCBI Taxonomy" id="1917181"/>
    <lineage>
        <taxon>Bacteria</taxon>
        <taxon>Bacillati</taxon>
        <taxon>Bacillota</taxon>
        <taxon>Bacilli</taxon>
        <taxon>Bacillales</taxon>
        <taxon>Paenibacillaceae</taxon>
        <taxon>Paenibacillus</taxon>
    </lineage>
</organism>
<dbReference type="InterPro" id="IPR036514">
    <property type="entry name" value="SGNH_hydro_sf"/>
</dbReference>
<protein>
    <submittedName>
        <fullName evidence="2">SGNH/GDSL hydrolase family protein</fullName>
    </submittedName>
</protein>
<name>A0ABW5FHY5_9BACL</name>
<gene>
    <name evidence="2" type="ORF">ACFSX3_32730</name>
</gene>
<keyword evidence="3" id="KW-1185">Reference proteome</keyword>
<comment type="caution">
    <text evidence="2">The sequence shown here is derived from an EMBL/GenBank/DDBJ whole genome shotgun (WGS) entry which is preliminary data.</text>
</comment>
<keyword evidence="2" id="KW-0378">Hydrolase</keyword>
<proteinExistence type="predicted"/>
<reference evidence="3" key="1">
    <citation type="journal article" date="2019" name="Int. J. Syst. Evol. Microbiol.">
        <title>The Global Catalogue of Microorganisms (GCM) 10K type strain sequencing project: providing services to taxonomists for standard genome sequencing and annotation.</title>
        <authorList>
            <consortium name="The Broad Institute Genomics Platform"/>
            <consortium name="The Broad Institute Genome Sequencing Center for Infectious Disease"/>
            <person name="Wu L."/>
            <person name="Ma J."/>
        </authorList>
    </citation>
    <scope>NUCLEOTIDE SEQUENCE [LARGE SCALE GENOMIC DNA]</scope>
    <source>
        <strain evidence="3">CCM 8725</strain>
    </source>
</reference>
<sequence>MYNSANINPSSTNPSSIHSATIGLPGLDRVAFHNVAELEPAAGYGLHLRRIPRSVREHLNERGRFIAGEASGCELRFVTPAPNIRVTLSLPETDGCVTVFKGGLFHSRHELQAGTIRTLQLSEPPRLAMADRRLLMGTGFAPEVWRICFGRYACVVSGIETFGHPLRPPQKGETPLKRWIAYGSSITHGENSSLPYIGQAARRLAADVLNLGMSGSCHCEREMSNYLAAQQDWSFMTLELGVNMRDHLSADEFRERTGYLLDRLVSGHPEKPVAVITIYPNFAMFPGSGIAEQDSRFNAILRSHVERLSHPKLHLIEGDRVLDDLSGLSCDLIHPGDDGHIRMGENLARELGGIL</sequence>
<dbReference type="EMBL" id="JBHUKY010000110">
    <property type="protein sequence ID" value="MFD2414613.1"/>
    <property type="molecule type" value="Genomic_DNA"/>
</dbReference>
<evidence type="ECO:0000313" key="3">
    <source>
        <dbReference type="Proteomes" id="UP001597448"/>
    </source>
</evidence>
<dbReference type="SUPFAM" id="SSF52266">
    <property type="entry name" value="SGNH hydrolase"/>
    <property type="match status" value="1"/>
</dbReference>
<dbReference type="InterPro" id="IPR013830">
    <property type="entry name" value="SGNH_hydro"/>
</dbReference>
<evidence type="ECO:0000259" key="1">
    <source>
        <dbReference type="Pfam" id="PF14606"/>
    </source>
</evidence>
<dbReference type="Gene3D" id="3.40.50.1110">
    <property type="entry name" value="SGNH hydrolase"/>
    <property type="match status" value="1"/>
</dbReference>
<feature type="domain" description="SGNH hydrolase-type esterase" evidence="1">
    <location>
        <begin position="177"/>
        <end position="349"/>
    </location>
</feature>
<dbReference type="Proteomes" id="UP001597448">
    <property type="component" value="Unassembled WGS sequence"/>
</dbReference>
<evidence type="ECO:0000313" key="2">
    <source>
        <dbReference type="EMBL" id="MFD2414613.1"/>
    </source>
</evidence>
<dbReference type="GO" id="GO:0016787">
    <property type="term" value="F:hydrolase activity"/>
    <property type="evidence" value="ECO:0007669"/>
    <property type="project" value="UniProtKB-KW"/>
</dbReference>
<dbReference type="Gene3D" id="2.60.120.260">
    <property type="entry name" value="Galactose-binding domain-like"/>
    <property type="match status" value="1"/>
</dbReference>
<dbReference type="Pfam" id="PF14606">
    <property type="entry name" value="Lipase_GDSL_3"/>
    <property type="match status" value="1"/>
</dbReference>